<keyword evidence="2" id="KW-0067">ATP-binding</keyword>
<dbReference type="Pfam" id="PF03477">
    <property type="entry name" value="ATP-cone"/>
    <property type="match status" value="1"/>
</dbReference>
<dbReference type="GO" id="GO:0005524">
    <property type="term" value="F:ATP binding"/>
    <property type="evidence" value="ECO:0007669"/>
    <property type="project" value="UniProtKB-KW"/>
</dbReference>
<proteinExistence type="predicted"/>
<evidence type="ECO:0000256" key="1">
    <source>
        <dbReference type="ARBA" id="ARBA00022741"/>
    </source>
</evidence>
<accession>X1NT93</accession>
<protein>
    <recommendedName>
        <fullName evidence="3">ATP-cone domain-containing protein</fullName>
    </recommendedName>
</protein>
<dbReference type="InterPro" id="IPR005144">
    <property type="entry name" value="ATP-cone_dom"/>
</dbReference>
<evidence type="ECO:0000313" key="4">
    <source>
        <dbReference type="EMBL" id="GAI29980.1"/>
    </source>
</evidence>
<dbReference type="PROSITE" id="PS51161">
    <property type="entry name" value="ATP_CONE"/>
    <property type="match status" value="1"/>
</dbReference>
<evidence type="ECO:0000256" key="2">
    <source>
        <dbReference type="ARBA" id="ARBA00022840"/>
    </source>
</evidence>
<comment type="caution">
    <text evidence="4">The sequence shown here is derived from an EMBL/GenBank/DDBJ whole genome shotgun (WGS) entry which is preliminary data.</text>
</comment>
<reference evidence="4" key="1">
    <citation type="journal article" date="2014" name="Front. Microbiol.">
        <title>High frequency of phylogenetically diverse reductive dehalogenase-homologous genes in deep subseafloor sedimentary metagenomes.</title>
        <authorList>
            <person name="Kawai M."/>
            <person name="Futagami T."/>
            <person name="Toyoda A."/>
            <person name="Takaki Y."/>
            <person name="Nishi S."/>
            <person name="Hori S."/>
            <person name="Arai W."/>
            <person name="Tsubouchi T."/>
            <person name="Morono Y."/>
            <person name="Uchiyama I."/>
            <person name="Ito T."/>
            <person name="Fujiyama A."/>
            <person name="Inagaki F."/>
            <person name="Takami H."/>
        </authorList>
    </citation>
    <scope>NUCLEOTIDE SEQUENCE</scope>
    <source>
        <strain evidence="4">Expedition CK06-06</strain>
    </source>
</reference>
<organism evidence="4">
    <name type="scientific">marine sediment metagenome</name>
    <dbReference type="NCBI Taxonomy" id="412755"/>
    <lineage>
        <taxon>unclassified sequences</taxon>
        <taxon>metagenomes</taxon>
        <taxon>ecological metagenomes</taxon>
    </lineage>
</organism>
<dbReference type="AlphaFoldDB" id="X1NT93"/>
<keyword evidence="1" id="KW-0547">Nucleotide-binding</keyword>
<name>X1NT93_9ZZZZ</name>
<feature type="domain" description="ATP-cone" evidence="3">
    <location>
        <begin position="3"/>
        <end position="80"/>
    </location>
</feature>
<feature type="non-terminal residue" evidence="4">
    <location>
        <position position="80"/>
    </location>
</feature>
<gene>
    <name evidence="4" type="ORF">S06H3_24987</name>
</gene>
<evidence type="ECO:0000259" key="3">
    <source>
        <dbReference type="PROSITE" id="PS51161"/>
    </source>
</evidence>
<dbReference type="EMBL" id="BARV01014171">
    <property type="protein sequence ID" value="GAI29980.1"/>
    <property type="molecule type" value="Genomic_DNA"/>
</dbReference>
<sequence>MSINVVKADGHVEGFQPEKITRTLLRAGASREVSEKIIKEIKTRVYDGITTKKILKLVKSLLRKEEARAAMRYDLKGAMM</sequence>